<dbReference type="AlphaFoldDB" id="A0A344UD31"/>
<dbReference type="Pfam" id="PF01965">
    <property type="entry name" value="DJ-1_PfpI"/>
    <property type="match status" value="1"/>
</dbReference>
<dbReference type="KEGG" id="chrb:DK843_01915"/>
<feature type="domain" description="DJ-1/PfpI" evidence="1">
    <location>
        <begin position="2"/>
        <end position="166"/>
    </location>
</feature>
<dbReference type="Gene3D" id="3.40.50.880">
    <property type="match status" value="1"/>
</dbReference>
<dbReference type="PANTHER" id="PTHR43130:SF3">
    <property type="entry name" value="HTH-TYPE TRANSCRIPTIONAL REGULATOR RV1931C"/>
    <property type="match status" value="1"/>
</dbReference>
<dbReference type="PANTHER" id="PTHR43130">
    <property type="entry name" value="ARAC-FAMILY TRANSCRIPTIONAL REGULATOR"/>
    <property type="match status" value="1"/>
</dbReference>
<name>A0A344UD31_9NEIS</name>
<dbReference type="GO" id="GO:0016740">
    <property type="term" value="F:transferase activity"/>
    <property type="evidence" value="ECO:0007669"/>
    <property type="project" value="UniProtKB-KW"/>
</dbReference>
<keyword evidence="2" id="KW-0315">Glutamine amidotransferase</keyword>
<dbReference type="Proteomes" id="UP000252038">
    <property type="component" value="Chromosome"/>
</dbReference>
<proteinExistence type="predicted"/>
<evidence type="ECO:0000313" key="3">
    <source>
        <dbReference type="Proteomes" id="UP000252038"/>
    </source>
</evidence>
<dbReference type="SUPFAM" id="SSF52317">
    <property type="entry name" value="Class I glutamine amidotransferase-like"/>
    <property type="match status" value="1"/>
</dbReference>
<evidence type="ECO:0000259" key="1">
    <source>
        <dbReference type="Pfam" id="PF01965"/>
    </source>
</evidence>
<reference evidence="2 3" key="1">
    <citation type="submission" date="2018-05" db="EMBL/GenBank/DDBJ databases">
        <title>Genome sequencing, assembly and analysis of the novel insecticidal bacterium, Chromobacterium phragmitis.</title>
        <authorList>
            <person name="Sparks M.E."/>
            <person name="Blackburn M.B."/>
            <person name="Gundersen-Rindal D.E."/>
        </authorList>
    </citation>
    <scope>NUCLEOTIDE SEQUENCE [LARGE SCALE GENOMIC DNA]</scope>
    <source>
        <strain evidence="2">IIBBL 274-1</strain>
    </source>
</reference>
<protein>
    <submittedName>
        <fullName evidence="2">Glutamine amidotransferase</fullName>
    </submittedName>
</protein>
<dbReference type="CDD" id="cd03140">
    <property type="entry name" value="GATase1_PfpI_3"/>
    <property type="match status" value="1"/>
</dbReference>
<sequence length="190" mass="19726">MKRAVTLLTENFSDWETALVNSSLRVYYGCDVRFATPGGQPVTSSSGLMVTPHLALEDIELNGLDALIVSGGTIWRTEQAPNVAPIVAAARAHGAVVAGICDGTRALAQAGVLNEVRHTSNSADSLDLPGYAGTARYQDTPWAISDGGVITAPGTAPVSFMARILAALGLGGADLDAYLAQHAAEHREQA</sequence>
<dbReference type="InterPro" id="IPR052158">
    <property type="entry name" value="INH-QAR"/>
</dbReference>
<organism evidence="2 3">
    <name type="scientific">Chromobacterium phragmitis</name>
    <dbReference type="NCBI Taxonomy" id="2202141"/>
    <lineage>
        <taxon>Bacteria</taxon>
        <taxon>Pseudomonadati</taxon>
        <taxon>Pseudomonadota</taxon>
        <taxon>Betaproteobacteria</taxon>
        <taxon>Neisseriales</taxon>
        <taxon>Chromobacteriaceae</taxon>
        <taxon>Chromobacterium</taxon>
    </lineage>
</organism>
<accession>A0A344UD31</accession>
<dbReference type="RefSeq" id="WP_114072385.1">
    <property type="nucleotide sequence ID" value="NZ_CP029554.1"/>
</dbReference>
<dbReference type="InterPro" id="IPR029062">
    <property type="entry name" value="Class_I_gatase-like"/>
</dbReference>
<evidence type="ECO:0000313" key="2">
    <source>
        <dbReference type="EMBL" id="AXE33179.1"/>
    </source>
</evidence>
<gene>
    <name evidence="2" type="ORF">DK843_01915</name>
</gene>
<dbReference type="InterPro" id="IPR002818">
    <property type="entry name" value="DJ-1/PfpI"/>
</dbReference>
<dbReference type="EMBL" id="CP029554">
    <property type="protein sequence ID" value="AXE33179.1"/>
    <property type="molecule type" value="Genomic_DNA"/>
</dbReference>
<keyword evidence="2" id="KW-0808">Transferase</keyword>
<dbReference type="GO" id="GO:0006355">
    <property type="term" value="P:regulation of DNA-templated transcription"/>
    <property type="evidence" value="ECO:0007669"/>
    <property type="project" value="TreeGrafter"/>
</dbReference>